<dbReference type="PANTHER" id="PTHR42991:SF1">
    <property type="entry name" value="ALDEHYDE DEHYDROGENASE"/>
    <property type="match status" value="1"/>
</dbReference>
<protein>
    <submittedName>
        <fullName evidence="4">Aldehyde Dehydrogenase</fullName>
    </submittedName>
</protein>
<dbReference type="PANTHER" id="PTHR42991">
    <property type="entry name" value="ALDEHYDE DEHYDROGENASE"/>
    <property type="match status" value="1"/>
</dbReference>
<evidence type="ECO:0000259" key="3">
    <source>
        <dbReference type="Pfam" id="PF00171"/>
    </source>
</evidence>
<dbReference type="eggNOG" id="COG1012">
    <property type="taxonomic scope" value="Bacteria"/>
</dbReference>
<comment type="similarity">
    <text evidence="1">Belongs to the aldehyde dehydrogenase family.</text>
</comment>
<accession>R4Z6J9</accession>
<dbReference type="InterPro" id="IPR016161">
    <property type="entry name" value="Ald_DH/histidinol_DH"/>
</dbReference>
<dbReference type="InterPro" id="IPR016162">
    <property type="entry name" value="Ald_DH_N"/>
</dbReference>
<feature type="domain" description="Aldehyde dehydrogenase" evidence="3">
    <location>
        <begin position="19"/>
        <end position="471"/>
    </location>
</feature>
<dbReference type="Pfam" id="PF00171">
    <property type="entry name" value="Aldedh"/>
    <property type="match status" value="1"/>
</dbReference>
<evidence type="ECO:0000256" key="2">
    <source>
        <dbReference type="ARBA" id="ARBA00023002"/>
    </source>
</evidence>
<sequence>MSTNVTPMRIDGAAVEADDHTSVFSPYDGRELGRVPKGTEADVNNAVAVALDRHRGGAPAAHERAEILDRAAVALTERHEEFAQSISAEAAKPIATARVEAARAVDTFRFSAAAARGLTGEMVPMDASSAGLGKLGFTLRMPVGVVGAISPFNFPLNLVCHKVAPAIAAGCPVVLKPASSTPLTALLLASMLEDDAGLPPGWLNVVTVPGRVANALVTHDDVAAITFTGSPEVGWGIRADAPRKRVGLELGNNAPVIVHRDADVALAAKRITAGGYGYSGQTCISVQRVYVHQDVADEFLDAFQAQVSELVVGDPADDATNVSALIDSDETNRVAGAVTEAIAEGATAVIGGDDVSDGLLKPTVLTDVNVEMAVSRTEVFGPVVGVARYSDVNDAFAWANDTRYGLQAGIFTNDLSLGIEAAHRLDYGGVCVNEVPTYRTDQMPYGGVRDSGNTKEGPAWAVREMTEERMVVIAR</sequence>
<dbReference type="EMBL" id="CANL01000038">
    <property type="protein sequence ID" value="CCM64612.1"/>
    <property type="molecule type" value="Genomic_DNA"/>
</dbReference>
<dbReference type="STRING" id="1229780.BN381_430008"/>
<dbReference type="InterPro" id="IPR016163">
    <property type="entry name" value="Ald_DH_C"/>
</dbReference>
<evidence type="ECO:0000313" key="4">
    <source>
        <dbReference type="EMBL" id="CCM64612.1"/>
    </source>
</evidence>
<keyword evidence="2" id="KW-0560">Oxidoreductase</keyword>
<dbReference type="RefSeq" id="WP_012228826.1">
    <property type="nucleotide sequence ID" value="NZ_HG422565.1"/>
</dbReference>
<evidence type="ECO:0000256" key="1">
    <source>
        <dbReference type="ARBA" id="ARBA00009986"/>
    </source>
</evidence>
<evidence type="ECO:0000313" key="5">
    <source>
        <dbReference type="Proteomes" id="UP000018291"/>
    </source>
</evidence>
<dbReference type="Proteomes" id="UP000018291">
    <property type="component" value="Unassembled WGS sequence"/>
</dbReference>
<dbReference type="GO" id="GO:0008911">
    <property type="term" value="F:lactaldehyde dehydrogenase (NAD+) activity"/>
    <property type="evidence" value="ECO:0007669"/>
    <property type="project" value="TreeGrafter"/>
</dbReference>
<gene>
    <name evidence="4" type="ORF">BN381_430008</name>
</gene>
<dbReference type="HOGENOM" id="CLU_005391_1_0_11"/>
<keyword evidence="5" id="KW-1185">Reference proteome</keyword>
<dbReference type="InterPro" id="IPR015590">
    <property type="entry name" value="Aldehyde_DH_dom"/>
</dbReference>
<dbReference type="Gene3D" id="3.40.309.10">
    <property type="entry name" value="Aldehyde Dehydrogenase, Chain A, domain 2"/>
    <property type="match status" value="1"/>
</dbReference>
<dbReference type="Gene3D" id="3.40.605.10">
    <property type="entry name" value="Aldehyde Dehydrogenase, Chain A, domain 1"/>
    <property type="match status" value="1"/>
</dbReference>
<dbReference type="AlphaFoldDB" id="R4Z6J9"/>
<reference evidence="4 5" key="1">
    <citation type="journal article" date="2013" name="ISME J.">
        <title>Metabolic model for the filamentous 'Candidatus Microthrix parvicella' based on genomic and metagenomic analyses.</title>
        <authorList>
            <person name="Jon McIlroy S."/>
            <person name="Kristiansen R."/>
            <person name="Albertsen M."/>
            <person name="Michael Karst S."/>
            <person name="Rossetti S."/>
            <person name="Lund Nielsen J."/>
            <person name="Tandoi V."/>
            <person name="James Seviour R."/>
            <person name="Nielsen P.H."/>
        </authorList>
    </citation>
    <scope>NUCLEOTIDE SEQUENCE [LARGE SCALE GENOMIC DNA]</scope>
    <source>
        <strain evidence="4 5">RN1</strain>
    </source>
</reference>
<organism evidence="4 5">
    <name type="scientific">Candidatus Neomicrothrix parvicella RN1</name>
    <dbReference type="NCBI Taxonomy" id="1229780"/>
    <lineage>
        <taxon>Bacteria</taxon>
        <taxon>Bacillati</taxon>
        <taxon>Actinomycetota</taxon>
        <taxon>Acidimicrobiia</taxon>
        <taxon>Acidimicrobiales</taxon>
        <taxon>Microthrixaceae</taxon>
        <taxon>Candidatus Neomicrothrix</taxon>
    </lineage>
</organism>
<proteinExistence type="inferred from homology"/>
<name>R4Z6J9_9ACTN</name>
<comment type="caution">
    <text evidence="4">The sequence shown here is derived from an EMBL/GenBank/DDBJ whole genome shotgun (WGS) entry which is preliminary data.</text>
</comment>
<dbReference type="InterPro" id="IPR051020">
    <property type="entry name" value="ALDH-related_metabolic_enz"/>
</dbReference>
<dbReference type="SUPFAM" id="SSF53720">
    <property type="entry name" value="ALDH-like"/>
    <property type="match status" value="1"/>
</dbReference>